<organism evidence="5 6">
    <name type="scientific">Leptospira ognonensis</name>
    <dbReference type="NCBI Taxonomy" id="2484945"/>
    <lineage>
        <taxon>Bacteria</taxon>
        <taxon>Pseudomonadati</taxon>
        <taxon>Spirochaetota</taxon>
        <taxon>Spirochaetia</taxon>
        <taxon>Leptospirales</taxon>
        <taxon>Leptospiraceae</taxon>
        <taxon>Leptospira</taxon>
    </lineage>
</organism>
<evidence type="ECO:0000256" key="3">
    <source>
        <dbReference type="ARBA" id="ARBA00023163"/>
    </source>
</evidence>
<dbReference type="GO" id="GO:0043565">
    <property type="term" value="F:sequence-specific DNA binding"/>
    <property type="evidence" value="ECO:0007669"/>
    <property type="project" value="InterPro"/>
</dbReference>
<reference evidence="5" key="1">
    <citation type="journal article" date="2019" name="PLoS Negl. Trop. Dis.">
        <title>Revisiting the worldwide diversity of Leptospira species in the environment.</title>
        <authorList>
            <person name="Vincent A.T."/>
            <person name="Schiettekatte O."/>
            <person name="Bourhy P."/>
            <person name="Veyrier F.J."/>
            <person name="Picardeau M."/>
        </authorList>
    </citation>
    <scope>NUCLEOTIDE SEQUENCE [LARGE SCALE GENOMIC DNA]</scope>
    <source>
        <strain evidence="5">201702476</strain>
    </source>
</reference>
<dbReference type="Pfam" id="PF12833">
    <property type="entry name" value="HTH_18"/>
    <property type="match status" value="1"/>
</dbReference>
<keyword evidence="3" id="KW-0804">Transcription</keyword>
<dbReference type="Proteomes" id="UP000297693">
    <property type="component" value="Unassembled WGS sequence"/>
</dbReference>
<keyword evidence="1" id="KW-0805">Transcription regulation</keyword>
<dbReference type="InterPro" id="IPR009057">
    <property type="entry name" value="Homeodomain-like_sf"/>
</dbReference>
<dbReference type="AlphaFoldDB" id="A0A4R9KCR0"/>
<evidence type="ECO:0000256" key="2">
    <source>
        <dbReference type="ARBA" id="ARBA00023125"/>
    </source>
</evidence>
<dbReference type="InterPro" id="IPR050204">
    <property type="entry name" value="AraC_XylS_family_regulators"/>
</dbReference>
<dbReference type="EMBL" id="RQGD01000002">
    <property type="protein sequence ID" value="TGL63886.1"/>
    <property type="molecule type" value="Genomic_DNA"/>
</dbReference>
<evidence type="ECO:0000313" key="6">
    <source>
        <dbReference type="Proteomes" id="UP000297693"/>
    </source>
</evidence>
<dbReference type="PROSITE" id="PS00041">
    <property type="entry name" value="HTH_ARAC_FAMILY_1"/>
    <property type="match status" value="1"/>
</dbReference>
<dbReference type="InterPro" id="IPR018062">
    <property type="entry name" value="HTH_AraC-typ_CS"/>
</dbReference>
<dbReference type="SMART" id="SM00342">
    <property type="entry name" value="HTH_ARAC"/>
    <property type="match status" value="1"/>
</dbReference>
<dbReference type="Gene3D" id="1.10.10.60">
    <property type="entry name" value="Homeodomain-like"/>
    <property type="match status" value="2"/>
</dbReference>
<keyword evidence="2" id="KW-0238">DNA-binding</keyword>
<gene>
    <name evidence="5" type="ORF">EHQ58_00530</name>
</gene>
<protein>
    <submittedName>
        <fullName evidence="5">AraC family transcriptional regulator</fullName>
    </submittedName>
</protein>
<dbReference type="InterPro" id="IPR018060">
    <property type="entry name" value="HTH_AraC"/>
</dbReference>
<dbReference type="RefSeq" id="WP_135621383.1">
    <property type="nucleotide sequence ID" value="NZ_RQGD01000002.1"/>
</dbReference>
<dbReference type="PANTHER" id="PTHR46796">
    <property type="entry name" value="HTH-TYPE TRANSCRIPTIONAL ACTIVATOR RHAS-RELATED"/>
    <property type="match status" value="1"/>
</dbReference>
<evidence type="ECO:0000313" key="5">
    <source>
        <dbReference type="EMBL" id="TGL63886.1"/>
    </source>
</evidence>
<accession>A0A4R9KCR0</accession>
<sequence>MDSEKLGSLFYFGERILLGCRGLVTESHSHYAVSLLLTQRNTFQILERNGIPYECDAILIAPNHYHALLAENSDMIVLQFDPKSSDYKSIKNSLGKERTRRFKRDLFLDLIPQLDQLLAGNMDCSQANTLYYNILNRFGMENSQELEQNERMKSALKLIESRLPEPIGVSDLALQIGISEDRFMHWFKEQFGIPLRQYLLWKRLHIAARLLQTGTNLTDASHAAGFSDQSHLSKTFKKMFGVPPSRFLGRSENFRVCFCTKF</sequence>
<dbReference type="OrthoDB" id="9813413at2"/>
<keyword evidence="6" id="KW-1185">Reference proteome</keyword>
<dbReference type="GO" id="GO:0003700">
    <property type="term" value="F:DNA-binding transcription factor activity"/>
    <property type="evidence" value="ECO:0007669"/>
    <property type="project" value="InterPro"/>
</dbReference>
<evidence type="ECO:0000259" key="4">
    <source>
        <dbReference type="PROSITE" id="PS01124"/>
    </source>
</evidence>
<proteinExistence type="predicted"/>
<name>A0A4R9KCR0_9LEPT</name>
<dbReference type="PROSITE" id="PS01124">
    <property type="entry name" value="HTH_ARAC_FAMILY_2"/>
    <property type="match status" value="1"/>
</dbReference>
<evidence type="ECO:0000256" key="1">
    <source>
        <dbReference type="ARBA" id="ARBA00023015"/>
    </source>
</evidence>
<feature type="domain" description="HTH araC/xylS-type" evidence="4">
    <location>
        <begin position="153"/>
        <end position="250"/>
    </location>
</feature>
<comment type="caution">
    <text evidence="5">The sequence shown here is derived from an EMBL/GenBank/DDBJ whole genome shotgun (WGS) entry which is preliminary data.</text>
</comment>
<dbReference type="SUPFAM" id="SSF46689">
    <property type="entry name" value="Homeodomain-like"/>
    <property type="match status" value="2"/>
</dbReference>